<dbReference type="PANTHER" id="PTHR47320:SF1">
    <property type="entry name" value="BIFUNCTIONAL URIDYLYLTRANSFERASE_URIDYLYL-REMOVING ENZYME"/>
    <property type="match status" value="1"/>
</dbReference>
<gene>
    <name evidence="16" type="primary">glnD</name>
    <name evidence="17" type="synonym">murJ</name>
    <name evidence="20" type="ORF">OEG84_17495</name>
</gene>
<dbReference type="CDD" id="cd00077">
    <property type="entry name" value="HDc"/>
    <property type="match status" value="1"/>
</dbReference>
<organism evidence="20 21">
    <name type="scientific">Hoeflea algicola</name>
    <dbReference type="NCBI Taxonomy" id="2983763"/>
    <lineage>
        <taxon>Bacteria</taxon>
        <taxon>Pseudomonadati</taxon>
        <taxon>Pseudomonadota</taxon>
        <taxon>Alphaproteobacteria</taxon>
        <taxon>Hyphomicrobiales</taxon>
        <taxon>Rhizobiaceae</taxon>
        <taxon>Hoeflea</taxon>
    </lineage>
</organism>
<feature type="transmembrane region" description="Helical" evidence="17">
    <location>
        <begin position="1267"/>
        <end position="1291"/>
    </location>
</feature>
<evidence type="ECO:0000256" key="17">
    <source>
        <dbReference type="HAMAP-Rule" id="MF_02078"/>
    </source>
</evidence>
<evidence type="ECO:0000256" key="6">
    <source>
        <dbReference type="ARBA" id="ARBA00022737"/>
    </source>
</evidence>
<evidence type="ECO:0000256" key="3">
    <source>
        <dbReference type="ARBA" id="ARBA00022679"/>
    </source>
</evidence>
<dbReference type="SUPFAM" id="SSF81593">
    <property type="entry name" value="Nucleotidyltransferase substrate binding subunit/domain"/>
    <property type="match status" value="1"/>
</dbReference>
<dbReference type="InterPro" id="IPR002912">
    <property type="entry name" value="ACT_dom"/>
</dbReference>
<dbReference type="SUPFAM" id="SSF55021">
    <property type="entry name" value="ACT-like"/>
    <property type="match status" value="2"/>
</dbReference>
<evidence type="ECO:0000256" key="9">
    <source>
        <dbReference type="ARBA" id="ARBA00022960"/>
    </source>
</evidence>
<dbReference type="InterPro" id="IPR004268">
    <property type="entry name" value="MurJ"/>
</dbReference>
<evidence type="ECO:0000256" key="16">
    <source>
        <dbReference type="HAMAP-Rule" id="MF_00277"/>
    </source>
</evidence>
<feature type="transmembrane region" description="Helical" evidence="17">
    <location>
        <begin position="1336"/>
        <end position="1355"/>
    </location>
</feature>
<sequence length="1472" mass="162955">MQKHVDDRLRLDEIVDPAVLRGSFNAIAEKHGGASSEARQELLAEAKRVNIEGRARARAMLSEDGGGTLCAQRICHLQDVITDALYDYASIHVYRVENPLVSEHMTVTAVGGYGRGTLAPGSDIDLLFVLPYKKTPWTEQVVEWILYILWDMGLKVGHATRNVDECIRLSRSDMTIRTAILEARFLCGAQALFDDLSERFEKEVVEGTGPEFIAAKLHERDERHRKAGDTRYLVEPNVKEGKGGLRDLNTLFWIAKYFYHIRDTKELVGLGVLSRREFNLFEKAEDFLWAVRCHMHFLTGKAEERLSFDIQRDIAAGLDYQDHPGLSAVERFMKHYFLVAKDVGDLTRIFCAGLEDQQAKQAPGLTGVISRFANRPRKIPGTLDFLEDKGRINLADADVFKRDPVNIIRLFHLADIRELEFHPDALKRVTRSLRLVNADLRNDEEANRLFMSILTSKRTPAIILRRMNEAGVLGKFMPEFGKIVAMMQFNMYHHYTVDEHLIRTVSVLSGIDKGEDSREHPLASKLFPGIEEREVLYVAAFLHDIAKGRPEDHSIAGAKVARKVCPRLGLSANQTELVAWLIEEHLTMSMVAQSRDLNDRKTITDFAEKVRSLERLKMLLVLSVCDIRAVGPGVWNGWKGQLLRTLYYETELMLSGGFSEVSRKQRSAQALEALSEGLADWDEVERASYLKLHYEPYLLAVTLEEQLRHAHFIRDADRDGKQLATMVRTNAFHAITEITLLSPDHPRLLSIVTGACAAAGANIADAQVFTTSDGRALDTILINRELPDDEDELRRAASIGRMIEDVLAGRTHIPEVIARKSRGKRKNRHFTVKPQVNLSNALSNKFTVIEIECLDRSGLLSEVASVLSDLSLDIASAHITTFGEKVVDTFYVRDLVGQKITNENRQNNIAARLKAVLAKEEDEVRDRMPPGMIAPHSTRRGRAPHEKAVVRMSLIKKFASVGGATMASRVLGFVREAMIASFLGAGPVADAFYAAFRFPNLFRRLFAEGAFNAAFVPLFAREIEAGGPLAARKFAEQVLAVLVLSLVVLSALAMIFMPFLVATVIAPRFADDPAKFDLTVLLTRIMFPYLAAMSLVAMMAGILNSLRRYFLAALAPVLLNIVLVSGLIMSGYLALSQANIGEVLGWSVTISGALQLGLLVWALRREGFTLAPVRPRLTPAVKRLLWLALPAAVTGGITQINLLVGQIIASAQDGAIAVINYADRLNQLPLGVIGIAIGVVLLPELSRALGAGDTREAQHLQNRSLEFGLAITVPAAVGLALLPQPFIALVFERGAFTRETTVLTASVLAAFAIGLPSFVLSKIFTPAFYAREDMRTPLLASMVSVVINIAGSLILFPRLGVTGIAIATSLAGWLQALYLGQRLLARDLFRPSPLTIRRVALILVGSALMGAVLWWIGENFPHLLLDATLLVRLGSVLLTVVAGAAVYFSFAFLTGALDRAEFARLFRRRKRS</sequence>
<dbReference type="SUPFAM" id="SSF81891">
    <property type="entry name" value="Poly A polymerase C-terminal region-like"/>
    <property type="match status" value="1"/>
</dbReference>
<feature type="transmembrane region" description="Helical" evidence="17">
    <location>
        <begin position="1085"/>
        <end position="1103"/>
    </location>
</feature>
<dbReference type="SMART" id="SM00471">
    <property type="entry name" value="HDc"/>
    <property type="match status" value="1"/>
</dbReference>
<evidence type="ECO:0000313" key="21">
    <source>
        <dbReference type="Proteomes" id="UP001073227"/>
    </source>
</evidence>
<feature type="transmembrane region" description="Helical" evidence="17">
    <location>
        <begin position="1361"/>
        <end position="1379"/>
    </location>
</feature>
<feature type="transmembrane region" description="Helical" evidence="17">
    <location>
        <begin position="1038"/>
        <end position="1065"/>
    </location>
</feature>
<dbReference type="SUPFAM" id="SSF81301">
    <property type="entry name" value="Nucleotidyltransferase"/>
    <property type="match status" value="1"/>
</dbReference>
<dbReference type="CDD" id="cd04900">
    <property type="entry name" value="ACT_UUR-like_1"/>
    <property type="match status" value="1"/>
</dbReference>
<dbReference type="Proteomes" id="UP001073227">
    <property type="component" value="Unassembled WGS sequence"/>
</dbReference>
<evidence type="ECO:0000256" key="5">
    <source>
        <dbReference type="ARBA" id="ARBA00022695"/>
    </source>
</evidence>
<keyword evidence="12 17" id="KW-0472">Membrane</keyword>
<comment type="catalytic activity">
    <reaction evidence="16">
        <text>[protein-PII]-L-tyrosine + UTP = [protein-PII]-uridylyl-L-tyrosine + diphosphate</text>
        <dbReference type="Rhea" id="RHEA:13673"/>
        <dbReference type="Rhea" id="RHEA-COMP:12147"/>
        <dbReference type="Rhea" id="RHEA-COMP:12148"/>
        <dbReference type="ChEBI" id="CHEBI:33019"/>
        <dbReference type="ChEBI" id="CHEBI:46398"/>
        <dbReference type="ChEBI" id="CHEBI:46858"/>
        <dbReference type="ChEBI" id="CHEBI:90602"/>
        <dbReference type="EC" id="2.7.7.59"/>
    </reaction>
</comment>
<comment type="subcellular location">
    <subcellularLocation>
        <location evidence="17">Cell inner membrane</location>
        <topology evidence="17">Multi-pass membrane protein</topology>
    </subcellularLocation>
    <subcellularLocation>
        <location evidence="1">Cell membrane</location>
        <topology evidence="1">Multi-pass membrane protein</topology>
    </subcellularLocation>
</comment>
<dbReference type="PROSITE" id="PS51671">
    <property type="entry name" value="ACT"/>
    <property type="match status" value="2"/>
</dbReference>
<evidence type="ECO:0000256" key="2">
    <source>
        <dbReference type="ARBA" id="ARBA00022475"/>
    </source>
</evidence>
<feature type="domain" description="HD" evidence="19">
    <location>
        <begin position="497"/>
        <end position="613"/>
    </location>
</feature>
<dbReference type="InterPro" id="IPR003607">
    <property type="entry name" value="HD/PDEase_dom"/>
</dbReference>
<feature type="transmembrane region" description="Helical" evidence="17">
    <location>
        <begin position="1228"/>
        <end position="1246"/>
    </location>
</feature>
<dbReference type="Gene3D" id="1.10.3090.10">
    <property type="entry name" value="cca-adding enzyme, domain 2"/>
    <property type="match status" value="1"/>
</dbReference>
<comment type="function">
    <text evidence="14 17">Involved in peptidoglycan biosynthesis. Transports lipid-linked peptidoglycan precursors from the inner to the outer leaflet of the cytoplasmic membrane.</text>
</comment>
<feature type="transmembrane region" description="Helical" evidence="17">
    <location>
        <begin position="1144"/>
        <end position="1163"/>
    </location>
</feature>
<keyword evidence="17" id="KW-0961">Cell wall biogenesis/degradation</keyword>
<proteinExistence type="inferred from homology"/>
<dbReference type="InterPro" id="IPR043519">
    <property type="entry name" value="NT_sf"/>
</dbReference>
<comment type="activity regulation">
    <text evidence="16">Uridylyltransferase (UTase) activity is inhibited by glutamine, while glutamine activates uridylyl-removing (UR) activity.</text>
</comment>
<evidence type="ECO:0000256" key="12">
    <source>
        <dbReference type="ARBA" id="ARBA00023136"/>
    </source>
</evidence>
<comment type="cofactor">
    <cofactor evidence="16">
        <name>Mg(2+)</name>
        <dbReference type="ChEBI" id="CHEBI:18420"/>
    </cofactor>
</comment>
<dbReference type="NCBIfam" id="TIGR01693">
    <property type="entry name" value="UTase_glnD"/>
    <property type="match status" value="1"/>
</dbReference>
<dbReference type="CDD" id="cd04899">
    <property type="entry name" value="ACT_ACR-UUR-like_2"/>
    <property type="match status" value="1"/>
</dbReference>
<dbReference type="PRINTS" id="PR01806">
    <property type="entry name" value="VIRFACTRMVIN"/>
</dbReference>
<keyword evidence="7 16" id="KW-0378">Hydrolase</keyword>
<dbReference type="InterPro" id="IPR006674">
    <property type="entry name" value="HD_domain"/>
</dbReference>
<evidence type="ECO:0000256" key="13">
    <source>
        <dbReference type="ARBA" id="ARBA00023268"/>
    </source>
</evidence>
<comment type="function">
    <text evidence="16">Modifies, by uridylylation and deuridylylation, the PII regulatory proteins (GlnB and homologs), in response to the nitrogen status of the cell that GlnD senses through the glutamine level. Under low glutamine levels, catalyzes the conversion of the PII proteins and UTP to PII-UMP and PPi, while under higher glutamine levels, GlnD hydrolyzes PII-UMP to PII and UMP (deuridylylation). Thus, controls uridylylation state and activity of the PII proteins, and plays an important role in the regulation of nitrogen metabolism.</text>
</comment>
<keyword evidence="8 16" id="KW-0460">Magnesium</keyword>
<evidence type="ECO:0000259" key="19">
    <source>
        <dbReference type="PROSITE" id="PS51831"/>
    </source>
</evidence>
<evidence type="ECO:0000256" key="7">
    <source>
        <dbReference type="ARBA" id="ARBA00022801"/>
    </source>
</evidence>
<dbReference type="GO" id="GO:0008773">
    <property type="term" value="F:[protein-PII] uridylyltransferase activity"/>
    <property type="evidence" value="ECO:0007669"/>
    <property type="project" value="UniProtKB-EC"/>
</dbReference>
<evidence type="ECO:0000256" key="4">
    <source>
        <dbReference type="ARBA" id="ARBA00022692"/>
    </source>
</evidence>
<keyword evidence="13 16" id="KW-0511">Multifunctional enzyme</keyword>
<dbReference type="EC" id="3.1.4.-" evidence="16"/>
<dbReference type="PROSITE" id="PS51831">
    <property type="entry name" value="HD"/>
    <property type="match status" value="1"/>
</dbReference>
<keyword evidence="10 17" id="KW-0573">Peptidoglycan synthesis</keyword>
<keyword evidence="5 16" id="KW-0548">Nucleotidyltransferase</keyword>
<evidence type="ECO:0000256" key="1">
    <source>
        <dbReference type="ARBA" id="ARBA00004651"/>
    </source>
</evidence>
<evidence type="ECO:0000256" key="10">
    <source>
        <dbReference type="ARBA" id="ARBA00022984"/>
    </source>
</evidence>
<feature type="transmembrane region" description="Helical" evidence="17">
    <location>
        <begin position="1110"/>
        <end position="1132"/>
    </location>
</feature>
<feature type="region of interest" description="Uridylyltransferase" evidence="16">
    <location>
        <begin position="1"/>
        <end position="380"/>
    </location>
</feature>
<protein>
    <recommendedName>
        <fullName evidence="16">Bifunctional uridylyltransferase/uridylyl-removing enzyme</fullName>
        <shortName evidence="16">UTase/UR</shortName>
    </recommendedName>
    <alternativeName>
        <fullName evidence="16">Bifunctional [protein-PII] modification enzyme</fullName>
    </alternativeName>
    <alternativeName>
        <fullName evidence="16">Bifunctional nitrogen sensor protein</fullName>
    </alternativeName>
    <domain>
        <recommendedName>
            <fullName evidence="16">[Protein-PII] uridylyltransferase</fullName>
            <shortName evidence="16">PII uridylyltransferase</shortName>
            <shortName evidence="16">UTase</shortName>
            <ecNumber evidence="16">2.7.7.59</ecNumber>
        </recommendedName>
    </domain>
    <domain>
        <recommendedName>
            <fullName evidence="16">[Protein-PII]-UMP uridylyl-removing enzyme</fullName>
            <shortName evidence="16">UR</shortName>
            <ecNumber evidence="16">3.1.4.-</ecNumber>
        </recommendedName>
    </domain>
</protein>
<dbReference type="EC" id="2.7.7.59" evidence="16"/>
<feature type="domain" description="ACT" evidence="18">
    <location>
        <begin position="848"/>
        <end position="929"/>
    </location>
</feature>
<evidence type="ECO:0000313" key="20">
    <source>
        <dbReference type="EMBL" id="MCY0149452.1"/>
    </source>
</evidence>
<comment type="domain">
    <text evidence="16">Has four distinct domains: an N-terminal nucleotidyltransferase (NT) domain responsible for UTase activity, a central HD domain that encodes UR activity, and two C-terminal ACT domains that seem to have a role in glutamine sensing.</text>
</comment>
<feature type="transmembrane region" description="Helical" evidence="17">
    <location>
        <begin position="1184"/>
        <end position="1208"/>
    </location>
</feature>
<comment type="pathway">
    <text evidence="17">Cell wall biogenesis; peptidoglycan biosynthesis.</text>
</comment>
<keyword evidence="17" id="KW-0813">Transport</keyword>
<keyword evidence="3 16" id="KW-0808">Transferase</keyword>
<comment type="caution">
    <text evidence="20">The sequence shown here is derived from an EMBL/GenBank/DDBJ whole genome shotgun (WGS) entry which is preliminary data.</text>
</comment>
<dbReference type="PANTHER" id="PTHR47320">
    <property type="entry name" value="BIFUNCTIONAL URIDYLYLTRANSFERASE/URIDYLYL-REMOVING ENZYME"/>
    <property type="match status" value="1"/>
</dbReference>
<dbReference type="EMBL" id="JAOVZR010000001">
    <property type="protein sequence ID" value="MCY0149452.1"/>
    <property type="molecule type" value="Genomic_DNA"/>
</dbReference>
<keyword evidence="11 17" id="KW-1133">Transmembrane helix</keyword>
<name>A0ABT3ZCC9_9HYPH</name>
<dbReference type="Gene3D" id="3.30.460.10">
    <property type="entry name" value="Beta Polymerase, domain 2"/>
    <property type="match status" value="1"/>
</dbReference>
<dbReference type="HAMAP" id="MF_00277">
    <property type="entry name" value="PII_uridylyl_transf"/>
    <property type="match status" value="1"/>
</dbReference>
<comment type="catalytic activity">
    <reaction evidence="16">
        <text>[protein-PII]-uridylyl-L-tyrosine + H2O = [protein-PII]-L-tyrosine + UMP + H(+)</text>
        <dbReference type="Rhea" id="RHEA:48600"/>
        <dbReference type="Rhea" id="RHEA-COMP:12147"/>
        <dbReference type="Rhea" id="RHEA-COMP:12148"/>
        <dbReference type="ChEBI" id="CHEBI:15377"/>
        <dbReference type="ChEBI" id="CHEBI:15378"/>
        <dbReference type="ChEBI" id="CHEBI:46858"/>
        <dbReference type="ChEBI" id="CHEBI:57865"/>
        <dbReference type="ChEBI" id="CHEBI:90602"/>
    </reaction>
</comment>
<keyword evidence="2 17" id="KW-1003">Cell membrane</keyword>
<keyword evidence="21" id="KW-1185">Reference proteome</keyword>
<dbReference type="Pfam" id="PF24931">
    <property type="entry name" value="ACT_ACR9_3rd"/>
    <property type="match status" value="1"/>
</dbReference>
<reference evidence="20" key="1">
    <citation type="submission" date="2022-10" db="EMBL/GenBank/DDBJ databases">
        <title>Hoeflea sp. G2-23, isolated from marine algae.</title>
        <authorList>
            <person name="Kristyanto S."/>
            <person name="Kim J.M."/>
            <person name="Jeon C.O."/>
        </authorList>
    </citation>
    <scope>NUCLEOTIDE SEQUENCE</scope>
    <source>
        <strain evidence="20">G2-23</strain>
    </source>
</reference>
<feature type="domain" description="ACT" evidence="18">
    <location>
        <begin position="737"/>
        <end position="819"/>
    </location>
</feature>
<evidence type="ECO:0000259" key="18">
    <source>
        <dbReference type="PROSITE" id="PS51671"/>
    </source>
</evidence>
<dbReference type="Pfam" id="PF08335">
    <property type="entry name" value="GlnD_UR_UTase"/>
    <property type="match status" value="1"/>
</dbReference>
<evidence type="ECO:0000256" key="15">
    <source>
        <dbReference type="ARBA" id="ARBA00061532"/>
    </source>
</evidence>
<keyword evidence="4 17" id="KW-0812">Transmembrane</keyword>
<feature type="transmembrane region" description="Helical" evidence="17">
    <location>
        <begin position="1399"/>
        <end position="1416"/>
    </location>
</feature>
<comment type="similarity">
    <text evidence="15 17">Belongs to the MurJ/MviN family.</text>
</comment>
<keyword evidence="6" id="KW-0677">Repeat</keyword>
<dbReference type="Pfam" id="PF01909">
    <property type="entry name" value="NTP_transf_2"/>
    <property type="match status" value="1"/>
</dbReference>
<dbReference type="CDD" id="cd13123">
    <property type="entry name" value="MATE_MurJ_like"/>
    <property type="match status" value="1"/>
</dbReference>
<feature type="transmembrane region" description="Helical" evidence="17">
    <location>
        <begin position="1436"/>
        <end position="1457"/>
    </location>
</feature>
<dbReference type="CDD" id="cd05401">
    <property type="entry name" value="NT_GlnE_GlnD_like"/>
    <property type="match status" value="1"/>
</dbReference>
<evidence type="ECO:0000256" key="11">
    <source>
        <dbReference type="ARBA" id="ARBA00022989"/>
    </source>
</evidence>
<keyword evidence="17" id="KW-0997">Cell inner membrane</keyword>
<feature type="transmembrane region" description="Helical" evidence="17">
    <location>
        <begin position="977"/>
        <end position="996"/>
    </location>
</feature>
<accession>A0ABT3ZCC9</accession>
<evidence type="ECO:0000256" key="14">
    <source>
        <dbReference type="ARBA" id="ARBA00060041"/>
    </source>
</evidence>
<evidence type="ECO:0000256" key="8">
    <source>
        <dbReference type="ARBA" id="ARBA00022842"/>
    </source>
</evidence>
<dbReference type="NCBIfam" id="NF003467">
    <property type="entry name" value="PRK05092.1"/>
    <property type="match status" value="1"/>
</dbReference>
<dbReference type="Gene3D" id="3.30.70.260">
    <property type="match status" value="1"/>
</dbReference>
<dbReference type="NCBIfam" id="TIGR01695">
    <property type="entry name" value="murJ_mviN"/>
    <property type="match status" value="1"/>
</dbReference>
<dbReference type="InterPro" id="IPR013546">
    <property type="entry name" value="PII_UdlTrfase/GS_AdlTrfase"/>
</dbReference>
<feature type="transmembrane region" description="Helical" evidence="17">
    <location>
        <begin position="1303"/>
        <end position="1324"/>
    </location>
</feature>
<dbReference type="InterPro" id="IPR045865">
    <property type="entry name" value="ACT-like_dom_sf"/>
</dbReference>
<comment type="similarity">
    <text evidence="16">Belongs to the GlnD family.</text>
</comment>
<dbReference type="Pfam" id="PF03023">
    <property type="entry name" value="MurJ"/>
    <property type="match status" value="1"/>
</dbReference>
<comment type="caution">
    <text evidence="16">Lacks conserved residue(s) required for the propagation of feature annotation.</text>
</comment>
<dbReference type="HAMAP" id="MF_02078">
    <property type="entry name" value="MurJ_MviN"/>
    <property type="match status" value="1"/>
</dbReference>
<dbReference type="Pfam" id="PF01966">
    <property type="entry name" value="HD"/>
    <property type="match status" value="1"/>
</dbReference>
<dbReference type="InterPro" id="IPR002934">
    <property type="entry name" value="Polymerase_NTP_transf_dom"/>
</dbReference>
<dbReference type="InterPro" id="IPR010043">
    <property type="entry name" value="UTase/UR"/>
</dbReference>
<keyword evidence="9 17" id="KW-0133">Cell shape</keyword>